<accession>A0A974BWY5</accession>
<evidence type="ECO:0000313" key="2">
    <source>
        <dbReference type="Proteomes" id="UP000694892"/>
    </source>
</evidence>
<name>A0A974BWY5_XENLA</name>
<proteinExistence type="predicted"/>
<evidence type="ECO:0000313" key="1">
    <source>
        <dbReference type="EMBL" id="OCT62425.1"/>
    </source>
</evidence>
<gene>
    <name evidence="1" type="ORF">XELAEV_18043506mg</name>
</gene>
<organism evidence="1 2">
    <name type="scientific">Xenopus laevis</name>
    <name type="common">African clawed frog</name>
    <dbReference type="NCBI Taxonomy" id="8355"/>
    <lineage>
        <taxon>Eukaryota</taxon>
        <taxon>Metazoa</taxon>
        <taxon>Chordata</taxon>
        <taxon>Craniata</taxon>
        <taxon>Vertebrata</taxon>
        <taxon>Euteleostomi</taxon>
        <taxon>Amphibia</taxon>
        <taxon>Batrachia</taxon>
        <taxon>Anura</taxon>
        <taxon>Pipoidea</taxon>
        <taxon>Pipidae</taxon>
        <taxon>Xenopodinae</taxon>
        <taxon>Xenopus</taxon>
        <taxon>Xenopus</taxon>
    </lineage>
</organism>
<dbReference type="Proteomes" id="UP000694892">
    <property type="component" value="Chromosome 9_10L"/>
</dbReference>
<reference evidence="2" key="1">
    <citation type="journal article" date="2016" name="Nature">
        <title>Genome evolution in the allotetraploid frog Xenopus laevis.</title>
        <authorList>
            <person name="Session A.M."/>
            <person name="Uno Y."/>
            <person name="Kwon T."/>
            <person name="Chapman J.A."/>
            <person name="Toyoda A."/>
            <person name="Takahashi S."/>
            <person name="Fukui A."/>
            <person name="Hikosaka A."/>
            <person name="Suzuki A."/>
            <person name="Kondo M."/>
            <person name="van Heeringen S.J."/>
            <person name="Quigley I."/>
            <person name="Heinz S."/>
            <person name="Ogino H."/>
            <person name="Ochi H."/>
            <person name="Hellsten U."/>
            <person name="Lyons J.B."/>
            <person name="Simakov O."/>
            <person name="Putnam N."/>
            <person name="Stites J."/>
            <person name="Kuroki Y."/>
            <person name="Tanaka T."/>
            <person name="Michiue T."/>
            <person name="Watanabe M."/>
            <person name="Bogdanovic O."/>
            <person name="Lister R."/>
            <person name="Georgiou G."/>
            <person name="Paranjpe S.S."/>
            <person name="van Kruijsbergen I."/>
            <person name="Shu S."/>
            <person name="Carlson J."/>
            <person name="Kinoshita T."/>
            <person name="Ohta Y."/>
            <person name="Mawaribuchi S."/>
            <person name="Jenkins J."/>
            <person name="Grimwood J."/>
            <person name="Schmutz J."/>
            <person name="Mitros T."/>
            <person name="Mozaffari S.V."/>
            <person name="Suzuki Y."/>
            <person name="Haramoto Y."/>
            <person name="Yamamoto T.S."/>
            <person name="Takagi C."/>
            <person name="Heald R."/>
            <person name="Miller K."/>
            <person name="Haudenschild C."/>
            <person name="Kitzman J."/>
            <person name="Nakayama T."/>
            <person name="Izutsu Y."/>
            <person name="Robert J."/>
            <person name="Fortriede J."/>
            <person name="Burns K."/>
            <person name="Lotay V."/>
            <person name="Karimi K."/>
            <person name="Yasuoka Y."/>
            <person name="Dichmann D.S."/>
            <person name="Flajnik M.F."/>
            <person name="Houston D.W."/>
            <person name="Shendure J."/>
            <person name="DuPasquier L."/>
            <person name="Vize P.D."/>
            <person name="Zorn A.M."/>
            <person name="Ito M."/>
            <person name="Marcotte E.M."/>
            <person name="Wallingford J.B."/>
            <person name="Ito Y."/>
            <person name="Asashima M."/>
            <person name="Ueno N."/>
            <person name="Matsuda Y."/>
            <person name="Veenstra G.J."/>
            <person name="Fujiyama A."/>
            <person name="Harland R.M."/>
            <person name="Taira M."/>
            <person name="Rokhsar D.S."/>
        </authorList>
    </citation>
    <scope>NUCLEOTIDE SEQUENCE [LARGE SCALE GENOMIC DNA]</scope>
    <source>
        <strain evidence="2">J</strain>
    </source>
</reference>
<sequence>MVIVGDLFEPLLSTHPSDFINISLVHETHPTSFSVHTLPPPSKKNNNCVLLKYNRWFRLIRKKNKLASIKLKD</sequence>
<protein>
    <submittedName>
        <fullName evidence="1">Uncharacterized protein</fullName>
    </submittedName>
</protein>
<dbReference type="AlphaFoldDB" id="A0A974BWY5"/>
<dbReference type="EMBL" id="CM004482">
    <property type="protein sequence ID" value="OCT62425.1"/>
    <property type="molecule type" value="Genomic_DNA"/>
</dbReference>